<reference evidence="1" key="1">
    <citation type="submission" date="2023-04" db="EMBL/GenBank/DDBJ databases">
        <title>Ambrosiozyma monospora NBRC 10751.</title>
        <authorList>
            <person name="Ichikawa N."/>
            <person name="Sato H."/>
            <person name="Tonouchi N."/>
        </authorList>
    </citation>
    <scope>NUCLEOTIDE SEQUENCE</scope>
    <source>
        <strain evidence="1">NBRC 10751</strain>
    </source>
</reference>
<sequence>MSAILSADDLNDFISPGVACIKPVEVHNKPNRSKNNNNNNDLEIEIDNEGHVLEVTKESGATSRLQEAQISLADCLACSGCITSAEEVLVAQHSHKELLNAMNANKESEDKKVFVMSISHQSRASLAGALKLDVEKIDRLLIHLFTQVYGFAKVVGTGLGRKISIEQITSDLIKENEERQNGKLQDGQGPKLTSVCPGWVLYAEKTHPYILPRINNVKSPQQITGLILKKLTAAEYQISDSQVYHLSIMPCFDKKLEAARPEQSPGDEDDDSTSGSDQVKDVDCVITPKELIQMIQEENVDLDTLIKQVDQDTTSIETLYANYAPQNSYDANVYWLNEEGSSSGGYALQYLAHLHDKLYEQGKYQKDELKLEVVKGRNSDVYVMKLVHMGTKTVIGSAGVVNGFRNIQNLVRKLKPEDGKRGGSGAGRGGSTRRVIGGRGGGLAARRKARELAKRKTESNTDTDSSQQQDQSTAPVELADPSKCDFVEIMACPGGCINGGGQISAPTTTSTSSSMSASHLQKQWTQEIETLYNSIPSIKTNQTNLQNWVDQFLTHFQVDSNRLLRTRFNEVKKLENDENGAAAIALTSKW</sequence>
<dbReference type="Proteomes" id="UP001165064">
    <property type="component" value="Unassembled WGS sequence"/>
</dbReference>
<accession>A0ACB5SVF6</accession>
<organism evidence="1 2">
    <name type="scientific">Ambrosiozyma monospora</name>
    <name type="common">Yeast</name>
    <name type="synonym">Endomycopsis monosporus</name>
    <dbReference type="NCBI Taxonomy" id="43982"/>
    <lineage>
        <taxon>Eukaryota</taxon>
        <taxon>Fungi</taxon>
        <taxon>Dikarya</taxon>
        <taxon>Ascomycota</taxon>
        <taxon>Saccharomycotina</taxon>
        <taxon>Pichiomycetes</taxon>
        <taxon>Pichiales</taxon>
        <taxon>Pichiaceae</taxon>
        <taxon>Ambrosiozyma</taxon>
    </lineage>
</organism>
<protein>
    <submittedName>
        <fullName evidence="1">Unnamed protein product</fullName>
    </submittedName>
</protein>
<gene>
    <name evidence="1" type="ORF">Amon02_000170700</name>
</gene>
<dbReference type="EMBL" id="BSXS01000876">
    <property type="protein sequence ID" value="GME74257.1"/>
    <property type="molecule type" value="Genomic_DNA"/>
</dbReference>
<comment type="caution">
    <text evidence="1">The sequence shown here is derived from an EMBL/GenBank/DDBJ whole genome shotgun (WGS) entry which is preliminary data.</text>
</comment>
<evidence type="ECO:0000313" key="1">
    <source>
        <dbReference type="EMBL" id="GME74257.1"/>
    </source>
</evidence>
<evidence type="ECO:0000313" key="2">
    <source>
        <dbReference type="Proteomes" id="UP001165064"/>
    </source>
</evidence>
<name>A0ACB5SVF6_AMBMO</name>
<proteinExistence type="predicted"/>
<keyword evidence="2" id="KW-1185">Reference proteome</keyword>